<dbReference type="PANTHER" id="PTHR31359:SF31">
    <property type="entry name" value="TRANSMEMBRANE PROTEIN 92"/>
    <property type="match status" value="1"/>
</dbReference>
<evidence type="ECO:0008006" key="4">
    <source>
        <dbReference type="Google" id="ProtNLM"/>
    </source>
</evidence>
<comment type="caution">
    <text evidence="2">The sequence shown here is derived from an EMBL/GenBank/DDBJ whole genome shotgun (WGS) entry which is preliminary data.</text>
</comment>
<feature type="transmembrane region" description="Helical" evidence="1">
    <location>
        <begin position="170"/>
        <end position="189"/>
    </location>
</feature>
<reference evidence="2 3" key="1">
    <citation type="submission" date="2020-12" db="EMBL/GenBank/DDBJ databases">
        <title>De novo assembly of Tibetan sheep genome.</title>
        <authorList>
            <person name="Li X."/>
        </authorList>
    </citation>
    <scope>NUCLEOTIDE SEQUENCE [LARGE SCALE GENOMIC DNA]</scope>
    <source>
        <tissue evidence="2">Heart</tissue>
    </source>
</reference>
<dbReference type="GO" id="GO:0005654">
    <property type="term" value="C:nucleoplasm"/>
    <property type="evidence" value="ECO:0007669"/>
    <property type="project" value="TreeGrafter"/>
</dbReference>
<dbReference type="Proteomes" id="UP000664991">
    <property type="component" value="Unassembled WGS sequence"/>
</dbReference>
<keyword evidence="1" id="KW-0812">Transmembrane</keyword>
<keyword evidence="1" id="KW-1133">Transmembrane helix</keyword>
<dbReference type="AlphaFoldDB" id="A0A835ZW82"/>
<keyword evidence="1" id="KW-0472">Membrane</keyword>
<feature type="transmembrane region" description="Helical" evidence="1">
    <location>
        <begin position="119"/>
        <end position="143"/>
    </location>
</feature>
<dbReference type="EMBL" id="JAEMGP010000011">
    <property type="protein sequence ID" value="KAG5203342.1"/>
    <property type="molecule type" value="Genomic_DNA"/>
</dbReference>
<protein>
    <recommendedName>
        <fullName evidence="4">Transmembrane protein 92</fullName>
    </recommendedName>
</protein>
<evidence type="ECO:0000256" key="1">
    <source>
        <dbReference type="SAM" id="Phobius"/>
    </source>
</evidence>
<dbReference type="PANTHER" id="PTHR31359">
    <property type="entry name" value="TRANSMEMBRANE PROTEIN 92"/>
    <property type="match status" value="1"/>
</dbReference>
<dbReference type="InterPro" id="IPR021684">
    <property type="entry name" value="WBP1-like"/>
</dbReference>
<proteinExistence type="predicted"/>
<evidence type="ECO:0000313" key="3">
    <source>
        <dbReference type="Proteomes" id="UP000664991"/>
    </source>
</evidence>
<accession>A0A835ZW82</accession>
<name>A0A835ZW82_SHEEP</name>
<dbReference type="Pfam" id="PF11669">
    <property type="entry name" value="WBP-1"/>
    <property type="match status" value="1"/>
</dbReference>
<evidence type="ECO:0000313" key="2">
    <source>
        <dbReference type="EMBL" id="KAG5203342.1"/>
    </source>
</evidence>
<gene>
    <name evidence="2" type="ORF">JEQ12_002925</name>
</gene>
<sequence>MERGVQRGAQPLSLWNLLPRLLDGETIWSALRAVEKAESRTVDPAPSGGIIGAEAPPPPQLPGEMAEKLGSCRVHQLRLQPEVGPYRWRVVGEVAAPPLSSCPYTRKLSGPQAKMSDTWVASLLLLGLLAGLQQAAATCGLFFTCPNGCCGSSCCQEYQPERYEFFSGPLRIFVIIFLIIIPLLCICGVTKHLYLSCRKSEQEAPTALPEQPPIAPVERVTAPISEPPPPYSEIILKPVLGLPPLEPPPPYSFRPEEYAGVRRGIDSSTF</sequence>
<organism evidence="2 3">
    <name type="scientific">Ovis aries</name>
    <name type="common">Sheep</name>
    <dbReference type="NCBI Taxonomy" id="9940"/>
    <lineage>
        <taxon>Eukaryota</taxon>
        <taxon>Metazoa</taxon>
        <taxon>Chordata</taxon>
        <taxon>Craniata</taxon>
        <taxon>Vertebrata</taxon>
        <taxon>Euteleostomi</taxon>
        <taxon>Mammalia</taxon>
        <taxon>Eutheria</taxon>
        <taxon>Laurasiatheria</taxon>
        <taxon>Artiodactyla</taxon>
        <taxon>Ruminantia</taxon>
        <taxon>Pecora</taxon>
        <taxon>Bovidae</taxon>
        <taxon>Caprinae</taxon>
        <taxon>Ovis</taxon>
    </lineage>
</organism>